<accession>A0A523YL72</accession>
<dbReference type="GO" id="GO:0008270">
    <property type="term" value="F:zinc ion binding"/>
    <property type="evidence" value="ECO:0007669"/>
    <property type="project" value="InterPro"/>
</dbReference>
<dbReference type="InterPro" id="IPR011032">
    <property type="entry name" value="GroES-like_sf"/>
</dbReference>
<dbReference type="InterPro" id="IPR020843">
    <property type="entry name" value="ER"/>
</dbReference>
<dbReference type="PROSITE" id="PS00059">
    <property type="entry name" value="ADH_ZINC"/>
    <property type="match status" value="1"/>
</dbReference>
<dbReference type="PANTHER" id="PTHR43401:SF2">
    <property type="entry name" value="L-THREONINE 3-DEHYDROGENASE"/>
    <property type="match status" value="1"/>
</dbReference>
<reference evidence="6 7" key="1">
    <citation type="submission" date="2019-03" db="EMBL/GenBank/DDBJ databases">
        <title>Metabolic potential of uncultured bacteria and archaea associated with petroleum seepage in deep-sea sediments.</title>
        <authorList>
            <person name="Dong X."/>
            <person name="Hubert C."/>
        </authorList>
    </citation>
    <scope>NUCLEOTIDE SEQUENCE [LARGE SCALE GENOMIC DNA]</scope>
    <source>
        <strain evidence="6">E29_bin28</strain>
    </source>
</reference>
<keyword evidence="2 4" id="KW-0862">Zinc</keyword>
<comment type="similarity">
    <text evidence="4">Belongs to the zinc-containing alcohol dehydrogenase family.</text>
</comment>
<protein>
    <submittedName>
        <fullName evidence="6">Alcohol dehydrogenase</fullName>
    </submittedName>
</protein>
<dbReference type="GO" id="GO:0016491">
    <property type="term" value="F:oxidoreductase activity"/>
    <property type="evidence" value="ECO:0007669"/>
    <property type="project" value="UniProtKB-KW"/>
</dbReference>
<dbReference type="AlphaFoldDB" id="A0A523YL72"/>
<dbReference type="SUPFAM" id="SSF51735">
    <property type="entry name" value="NAD(P)-binding Rossmann-fold domains"/>
    <property type="match status" value="1"/>
</dbReference>
<sequence>MRGYVLVKGELKLDRTIELAMVKDTLIKEPSMKAAILKAIEDLEIKKVPTPHPSPEEILIRVRACSICGTDIKVYHHGHKHMRFPRVTGHELAGEIVELGRKVNGYKIGERVAVAPAIPCGRCFYCRRGMQSMCLNLSAIGYHYDGGFAEFMLIPEDAVHNGCVNPIPSNLSLEEAALAEPLACAINGQELSRISLGDTVVVVGGGPLGCIHVQLARAKGAGKIILIELSPQRIEFIKKFTQPDVIINPSLEDSIKGVLEETEGRGADKIIVACPSGRAQEDSLQMVSPRGIVNFFGGLPLDEPFIKFNSNLVHYREFYVVGTHGSAPYHNQLALSLLSQGKVKVKELISHRLPLEKLEEGLHLAETQKGMKILITS</sequence>
<dbReference type="SUPFAM" id="SSF50129">
    <property type="entry name" value="GroES-like"/>
    <property type="match status" value="1"/>
</dbReference>
<dbReference type="PANTHER" id="PTHR43401">
    <property type="entry name" value="L-THREONINE 3-DEHYDROGENASE"/>
    <property type="match status" value="1"/>
</dbReference>
<dbReference type="InterPro" id="IPR013149">
    <property type="entry name" value="ADH-like_C"/>
</dbReference>
<dbReference type="InterPro" id="IPR013154">
    <property type="entry name" value="ADH-like_N"/>
</dbReference>
<keyword evidence="3" id="KW-0560">Oxidoreductase</keyword>
<evidence type="ECO:0000259" key="5">
    <source>
        <dbReference type="SMART" id="SM00829"/>
    </source>
</evidence>
<dbReference type="Proteomes" id="UP000316925">
    <property type="component" value="Unassembled WGS sequence"/>
</dbReference>
<dbReference type="CDD" id="cd08235">
    <property type="entry name" value="iditol_2_DH_like"/>
    <property type="match status" value="1"/>
</dbReference>
<dbReference type="EMBL" id="SOIJ01000226">
    <property type="protein sequence ID" value="TET92311.1"/>
    <property type="molecule type" value="Genomic_DNA"/>
</dbReference>
<dbReference type="InterPro" id="IPR050129">
    <property type="entry name" value="Zn_alcohol_dh"/>
</dbReference>
<proteinExistence type="inferred from homology"/>
<feature type="domain" description="Enoyl reductase (ER)" evidence="5">
    <location>
        <begin position="38"/>
        <end position="375"/>
    </location>
</feature>
<dbReference type="Pfam" id="PF08240">
    <property type="entry name" value="ADH_N"/>
    <property type="match status" value="1"/>
</dbReference>
<evidence type="ECO:0000256" key="2">
    <source>
        <dbReference type="ARBA" id="ARBA00022833"/>
    </source>
</evidence>
<evidence type="ECO:0000313" key="7">
    <source>
        <dbReference type="Proteomes" id="UP000316925"/>
    </source>
</evidence>
<comment type="caution">
    <text evidence="6">The sequence shown here is derived from an EMBL/GenBank/DDBJ whole genome shotgun (WGS) entry which is preliminary data.</text>
</comment>
<keyword evidence="1 4" id="KW-0479">Metal-binding</keyword>
<dbReference type="Gene3D" id="3.40.50.720">
    <property type="entry name" value="NAD(P)-binding Rossmann-like Domain"/>
    <property type="match status" value="1"/>
</dbReference>
<organism evidence="6 7">
    <name type="scientific">Aerophobetes bacterium</name>
    <dbReference type="NCBI Taxonomy" id="2030807"/>
    <lineage>
        <taxon>Bacteria</taxon>
        <taxon>Candidatus Aerophobota</taxon>
    </lineage>
</organism>
<dbReference type="SMART" id="SM00829">
    <property type="entry name" value="PKS_ER"/>
    <property type="match status" value="1"/>
</dbReference>
<dbReference type="Pfam" id="PF00107">
    <property type="entry name" value="ADH_zinc_N"/>
    <property type="match status" value="1"/>
</dbReference>
<evidence type="ECO:0000256" key="4">
    <source>
        <dbReference type="RuleBase" id="RU361277"/>
    </source>
</evidence>
<evidence type="ECO:0000313" key="6">
    <source>
        <dbReference type="EMBL" id="TET92311.1"/>
    </source>
</evidence>
<dbReference type="InterPro" id="IPR002328">
    <property type="entry name" value="ADH_Zn_CS"/>
</dbReference>
<name>A0A523YL72_UNCAE</name>
<dbReference type="InterPro" id="IPR036291">
    <property type="entry name" value="NAD(P)-bd_dom_sf"/>
</dbReference>
<gene>
    <name evidence="6" type="ORF">E3J33_03990</name>
</gene>
<comment type="cofactor">
    <cofactor evidence="4">
        <name>Zn(2+)</name>
        <dbReference type="ChEBI" id="CHEBI:29105"/>
    </cofactor>
</comment>
<evidence type="ECO:0000256" key="3">
    <source>
        <dbReference type="ARBA" id="ARBA00023002"/>
    </source>
</evidence>
<evidence type="ECO:0000256" key="1">
    <source>
        <dbReference type="ARBA" id="ARBA00022723"/>
    </source>
</evidence>
<dbReference type="Gene3D" id="3.90.180.10">
    <property type="entry name" value="Medium-chain alcohol dehydrogenases, catalytic domain"/>
    <property type="match status" value="1"/>
</dbReference>